<gene>
    <name evidence="1" type="ORF">MLD38_009670</name>
</gene>
<keyword evidence="2" id="KW-1185">Reference proteome</keyword>
<sequence>MDGFTESLEDEKPGCTHGSPPFRGPGNETKAVYQSGHDEEKLAHAQALVNSFGQEAGRQHVSHPSQPDLAIDHEVSRNSQHHSFMGYRNSNTALKAEKFLYPRLGYMEGGCPDPRFLGSMEPGVFGQPPDFHSNRSRVKGPPAIGPVLESFPGGRSDRPFIEPPHPSYNRPINHEDQRKFQWSSS</sequence>
<organism evidence="1 2">
    <name type="scientific">Melastoma candidum</name>
    <dbReference type="NCBI Taxonomy" id="119954"/>
    <lineage>
        <taxon>Eukaryota</taxon>
        <taxon>Viridiplantae</taxon>
        <taxon>Streptophyta</taxon>
        <taxon>Embryophyta</taxon>
        <taxon>Tracheophyta</taxon>
        <taxon>Spermatophyta</taxon>
        <taxon>Magnoliopsida</taxon>
        <taxon>eudicotyledons</taxon>
        <taxon>Gunneridae</taxon>
        <taxon>Pentapetalae</taxon>
        <taxon>rosids</taxon>
        <taxon>malvids</taxon>
        <taxon>Myrtales</taxon>
        <taxon>Melastomataceae</taxon>
        <taxon>Melastomatoideae</taxon>
        <taxon>Melastomateae</taxon>
        <taxon>Melastoma</taxon>
    </lineage>
</organism>
<evidence type="ECO:0000313" key="1">
    <source>
        <dbReference type="EMBL" id="KAI4383877.1"/>
    </source>
</evidence>
<accession>A0ACB9RXZ9</accession>
<comment type="caution">
    <text evidence="1">The sequence shown here is derived from an EMBL/GenBank/DDBJ whole genome shotgun (WGS) entry which is preliminary data.</text>
</comment>
<name>A0ACB9RXZ9_9MYRT</name>
<dbReference type="Proteomes" id="UP001057402">
    <property type="component" value="Chromosome 3"/>
</dbReference>
<evidence type="ECO:0000313" key="2">
    <source>
        <dbReference type="Proteomes" id="UP001057402"/>
    </source>
</evidence>
<proteinExistence type="predicted"/>
<protein>
    <submittedName>
        <fullName evidence="1">Uncharacterized protein</fullName>
    </submittedName>
</protein>
<dbReference type="EMBL" id="CM042882">
    <property type="protein sequence ID" value="KAI4383877.1"/>
    <property type="molecule type" value="Genomic_DNA"/>
</dbReference>
<reference evidence="2" key="1">
    <citation type="journal article" date="2023" name="Front. Plant Sci.">
        <title>Chromosomal-level genome assembly of Melastoma candidum provides insights into trichome evolution.</title>
        <authorList>
            <person name="Zhong Y."/>
            <person name="Wu W."/>
            <person name="Sun C."/>
            <person name="Zou P."/>
            <person name="Liu Y."/>
            <person name="Dai S."/>
            <person name="Zhou R."/>
        </authorList>
    </citation>
    <scope>NUCLEOTIDE SEQUENCE [LARGE SCALE GENOMIC DNA]</scope>
</reference>